<dbReference type="InterPro" id="IPR012944">
    <property type="entry name" value="SusD_RagB_dom"/>
</dbReference>
<keyword evidence="9" id="KW-1185">Reference proteome</keyword>
<dbReference type="STRING" id="485917.Phep_3980"/>
<dbReference type="InterPro" id="IPR033985">
    <property type="entry name" value="SusD-like_N"/>
</dbReference>
<keyword evidence="3" id="KW-0732">Signal</keyword>
<evidence type="ECO:0000259" key="7">
    <source>
        <dbReference type="Pfam" id="PF14322"/>
    </source>
</evidence>
<dbReference type="Proteomes" id="UP000000852">
    <property type="component" value="Chromosome"/>
</dbReference>
<evidence type="ECO:0000313" key="9">
    <source>
        <dbReference type="Proteomes" id="UP000000852"/>
    </source>
</evidence>
<dbReference type="eggNOG" id="COG0436">
    <property type="taxonomic scope" value="Bacteria"/>
</dbReference>
<dbReference type="Gene3D" id="1.25.40.390">
    <property type="match status" value="1"/>
</dbReference>
<dbReference type="GO" id="GO:0009279">
    <property type="term" value="C:cell outer membrane"/>
    <property type="evidence" value="ECO:0007669"/>
    <property type="project" value="UniProtKB-SubCell"/>
</dbReference>
<dbReference type="SUPFAM" id="SSF48452">
    <property type="entry name" value="TPR-like"/>
    <property type="match status" value="1"/>
</dbReference>
<name>C6XVU6_PEDHD</name>
<dbReference type="PROSITE" id="PS51257">
    <property type="entry name" value="PROKAR_LIPOPROTEIN"/>
    <property type="match status" value="1"/>
</dbReference>
<organism evidence="8 9">
    <name type="scientific">Pedobacter heparinus (strain ATCC 13125 / DSM 2366 / CIP 104194 / JCM 7457 / NBRC 12017 / NCIMB 9290 / NRRL B-14731 / HIM 762-3)</name>
    <dbReference type="NCBI Taxonomy" id="485917"/>
    <lineage>
        <taxon>Bacteria</taxon>
        <taxon>Pseudomonadati</taxon>
        <taxon>Bacteroidota</taxon>
        <taxon>Sphingobacteriia</taxon>
        <taxon>Sphingobacteriales</taxon>
        <taxon>Sphingobacteriaceae</taxon>
        <taxon>Pedobacter</taxon>
    </lineage>
</organism>
<evidence type="ECO:0000256" key="4">
    <source>
        <dbReference type="ARBA" id="ARBA00023136"/>
    </source>
</evidence>
<evidence type="ECO:0000256" key="1">
    <source>
        <dbReference type="ARBA" id="ARBA00004442"/>
    </source>
</evidence>
<keyword evidence="4" id="KW-0472">Membrane</keyword>
<reference evidence="8 9" key="1">
    <citation type="journal article" date="2009" name="Stand. Genomic Sci.">
        <title>Complete genome sequence of Pedobacter heparinus type strain (HIM 762-3).</title>
        <authorList>
            <person name="Han C."/>
            <person name="Spring S."/>
            <person name="Lapidus A."/>
            <person name="Del Rio T.G."/>
            <person name="Tice H."/>
            <person name="Copeland A."/>
            <person name="Cheng J.F."/>
            <person name="Lucas S."/>
            <person name="Chen F."/>
            <person name="Nolan M."/>
            <person name="Bruce D."/>
            <person name="Goodwin L."/>
            <person name="Pitluck S."/>
            <person name="Ivanova N."/>
            <person name="Mavromatis K."/>
            <person name="Mikhailova N."/>
            <person name="Pati A."/>
            <person name="Chen A."/>
            <person name="Palaniappan K."/>
            <person name="Land M."/>
            <person name="Hauser L."/>
            <person name="Chang Y.J."/>
            <person name="Jeffries C.C."/>
            <person name="Saunders E."/>
            <person name="Chertkov O."/>
            <person name="Brettin T."/>
            <person name="Goker M."/>
            <person name="Rohde M."/>
            <person name="Bristow J."/>
            <person name="Eisen J.A."/>
            <person name="Markowitz V."/>
            <person name="Hugenholtz P."/>
            <person name="Kyrpides N.C."/>
            <person name="Klenk H.P."/>
            <person name="Detter J.C."/>
        </authorList>
    </citation>
    <scope>NUCLEOTIDE SEQUENCE [LARGE SCALE GENOMIC DNA]</scope>
    <source>
        <strain evidence="9">ATCC 13125 / DSM 2366 / CIP 104194 / JCM 7457 / NBRC 12017 / NCIMB 9290 / NRRL B-14731 / HIM 762-3</strain>
    </source>
</reference>
<dbReference type="AlphaFoldDB" id="C6XVU6"/>
<comment type="subcellular location">
    <subcellularLocation>
        <location evidence="1">Cell outer membrane</location>
    </subcellularLocation>
</comment>
<dbReference type="EMBL" id="CP001681">
    <property type="protein sequence ID" value="ACU06171.1"/>
    <property type="molecule type" value="Genomic_DNA"/>
</dbReference>
<sequence>MNNYKQMKNIYVSIIGSIMLFSSCQKLLDEDVRNQISNLYYTTPSGVEDGVKASYSYLRNWYGKQGSAWLTMYGDEYTNGAADATMNGYTSGLNSSYLVVRDGWNQTYTAINTCNAVLAAAEKVNMTEQLKNTRIGELKFLRAHYFFLLVQTYGAIPLPLTPTTSASSVATRTPIAEVYKAIVDDLIFAVANLPETTPDYGRATSLAAKHALAKVYLTRAGTAVKEATDYAKAATLAKEVIASGKYSLLPDFAAIFAQGPGGRNNEVIFACQYDVNQLTGGTAGNLGNQTHLFFTTDYTSQPGMVRDVANGRPYNHFRPTNFMLGLYNKQYDSRFSKSFKTVWYCNKPGSYTISGKTVAMALGDTAVVMTDYEPTQAQRNAAKYTIISPSQQHNTLFPQSSKHIDGLRADVNNINGVKDVLIFRLGETYLIAAEALLMDGKAGDAVFYVNELRKRAAIVSSDPAVTTANRQAMEVSASDLNIDFILNERARELNGEYMRWFDLVRTGKLLERVKLYNTLAAPNIKSYHVLRPVPQTQIDRVIGGASAFPQNPGYDN</sequence>
<feature type="domain" description="SusD-like N-terminal" evidence="7">
    <location>
        <begin position="102"/>
        <end position="217"/>
    </location>
</feature>
<proteinExistence type="inferred from homology"/>
<evidence type="ECO:0000256" key="5">
    <source>
        <dbReference type="ARBA" id="ARBA00023237"/>
    </source>
</evidence>
<evidence type="ECO:0000256" key="2">
    <source>
        <dbReference type="ARBA" id="ARBA00006275"/>
    </source>
</evidence>
<dbReference type="InterPro" id="IPR011990">
    <property type="entry name" value="TPR-like_helical_dom_sf"/>
</dbReference>
<evidence type="ECO:0000256" key="3">
    <source>
        <dbReference type="ARBA" id="ARBA00022729"/>
    </source>
</evidence>
<evidence type="ECO:0000259" key="6">
    <source>
        <dbReference type="Pfam" id="PF07980"/>
    </source>
</evidence>
<accession>C6XVU6</accession>
<feature type="domain" description="RagB/SusD" evidence="6">
    <location>
        <begin position="265"/>
        <end position="554"/>
    </location>
</feature>
<dbReference type="Pfam" id="PF07980">
    <property type="entry name" value="SusD_RagB"/>
    <property type="match status" value="1"/>
</dbReference>
<dbReference type="HOGENOM" id="CLU_015553_1_4_10"/>
<dbReference type="Pfam" id="PF14322">
    <property type="entry name" value="SusD-like_3"/>
    <property type="match status" value="1"/>
</dbReference>
<dbReference type="CDD" id="cd08977">
    <property type="entry name" value="SusD"/>
    <property type="match status" value="1"/>
</dbReference>
<gene>
    <name evidence="8" type="ordered locus">Phep_3980</name>
</gene>
<keyword evidence="5" id="KW-0998">Cell outer membrane</keyword>
<comment type="similarity">
    <text evidence="2">Belongs to the SusD family.</text>
</comment>
<dbReference type="KEGG" id="phe:Phep_3980"/>
<evidence type="ECO:0000313" key="8">
    <source>
        <dbReference type="EMBL" id="ACU06171.1"/>
    </source>
</evidence>
<protein>
    <submittedName>
        <fullName evidence="8">RagB/SusD domain protein</fullName>
    </submittedName>
</protein>